<evidence type="ECO:0000256" key="2">
    <source>
        <dbReference type="ARBA" id="ARBA00000909"/>
    </source>
</evidence>
<evidence type="ECO:0000256" key="4">
    <source>
        <dbReference type="ARBA" id="ARBA00009524"/>
    </source>
</evidence>
<comment type="catalytic activity">
    <reaction evidence="1 18 19">
        <text>(6R)-NADHX = (6S)-NADHX</text>
        <dbReference type="Rhea" id="RHEA:32215"/>
        <dbReference type="ChEBI" id="CHEBI:64074"/>
        <dbReference type="ChEBI" id="CHEBI:64075"/>
        <dbReference type="EC" id="5.1.99.6"/>
    </reaction>
</comment>
<evidence type="ECO:0000256" key="17">
    <source>
        <dbReference type="HAMAP-Rule" id="MF_01965"/>
    </source>
</evidence>
<evidence type="ECO:0000256" key="1">
    <source>
        <dbReference type="ARBA" id="ARBA00000013"/>
    </source>
</evidence>
<dbReference type="PROSITE" id="PS51385">
    <property type="entry name" value="YJEF_N"/>
    <property type="match status" value="1"/>
</dbReference>
<dbReference type="EC" id="5.1.99.6" evidence="19"/>
<feature type="binding site" evidence="18">
    <location>
        <position position="71"/>
    </location>
    <ligand>
        <name>K(+)</name>
        <dbReference type="ChEBI" id="CHEBI:29103"/>
    </ligand>
</feature>
<comment type="catalytic activity">
    <reaction evidence="16 17 19">
        <text>(6S)-NADPHX + ADP = AMP + phosphate + NADPH + H(+)</text>
        <dbReference type="Rhea" id="RHEA:32235"/>
        <dbReference type="ChEBI" id="CHEBI:15378"/>
        <dbReference type="ChEBI" id="CHEBI:43474"/>
        <dbReference type="ChEBI" id="CHEBI:57783"/>
        <dbReference type="ChEBI" id="CHEBI:64076"/>
        <dbReference type="ChEBI" id="CHEBI:456215"/>
        <dbReference type="ChEBI" id="CHEBI:456216"/>
        <dbReference type="EC" id="4.2.1.136"/>
    </reaction>
</comment>
<sequence>MSVTVSWKAAGHALVSPSEMAKADRLAVEGGVPSADLMEAAGRAVADLAAETMSARRASGPIVVLAGPGNNGGDGFVSARYLREWGFDCAVMPLGDPAALKGDAALMRDRFDGPVIEAAPDALADAAMIIDALFGAGLNKPLEGMAAELVDAANESRAIRIAVDLPSGLCGATGRVSGSCFRADATVTFFAPKPGHILAPGRFLCGGQDHLHVADIGIKDAILAKTGANTYLNDPGLWGLDYPHAGPTSHKYVRGHLLVLGGREPALGACRLASIAALRVGGGLVTLAAPSETYPIQAGALTDVLVRRIDSNFGFLGILADPRIAVTLLGPGAGIGEKTAELAIRALESGRNVVLDADALSSFAGRLDALAVQNKADVVLTPHEGEFARLFSDLDPNEDRLGAARKAAKRVGGIVVLKGVSTVIAAPDGRAAINANAPAWLSVGGTGDVLSGMIAGLMVQGMPAFEAACAAVWLHGEAAMGIGPGMIASDLLDAIPSVLP</sequence>
<evidence type="ECO:0000256" key="15">
    <source>
        <dbReference type="ARBA" id="ARBA00048238"/>
    </source>
</evidence>
<comment type="subunit">
    <text evidence="17">Homotetramer.</text>
</comment>
<name>A0AAF0BJ20_9PROT</name>
<dbReference type="EMBL" id="CP116805">
    <property type="protein sequence ID" value="WCL52574.1"/>
    <property type="molecule type" value="Genomic_DNA"/>
</dbReference>
<evidence type="ECO:0000259" key="21">
    <source>
        <dbReference type="PROSITE" id="PS51385"/>
    </source>
</evidence>
<dbReference type="InterPro" id="IPR017953">
    <property type="entry name" value="Carbohydrate_kinase_pred_CS"/>
</dbReference>
<comment type="catalytic activity">
    <reaction evidence="15 17 19">
        <text>(6S)-NADHX + ADP = AMP + phosphate + NADH + H(+)</text>
        <dbReference type="Rhea" id="RHEA:32223"/>
        <dbReference type="ChEBI" id="CHEBI:15378"/>
        <dbReference type="ChEBI" id="CHEBI:43474"/>
        <dbReference type="ChEBI" id="CHEBI:57945"/>
        <dbReference type="ChEBI" id="CHEBI:64074"/>
        <dbReference type="ChEBI" id="CHEBI:456215"/>
        <dbReference type="ChEBI" id="CHEBI:456216"/>
        <dbReference type="EC" id="4.2.1.136"/>
    </reaction>
</comment>
<comment type="caution">
    <text evidence="18">Lacks conserved residue(s) required for the propagation of feature annotation.</text>
</comment>
<dbReference type="SUPFAM" id="SSF53613">
    <property type="entry name" value="Ribokinase-like"/>
    <property type="match status" value="1"/>
</dbReference>
<feature type="binding site" evidence="17">
    <location>
        <position position="332"/>
    </location>
    <ligand>
        <name>(6S)-NADPHX</name>
        <dbReference type="ChEBI" id="CHEBI:64076"/>
    </ligand>
</feature>
<reference evidence="22" key="1">
    <citation type="submission" date="2023-01" db="EMBL/GenBank/DDBJ databases">
        <title>The genome sequence of Kordiimonadaceae bacterium 6D33.</title>
        <authorList>
            <person name="Liu Y."/>
        </authorList>
    </citation>
    <scope>NUCLEOTIDE SEQUENCE</scope>
    <source>
        <strain evidence="22">6D33</strain>
    </source>
</reference>
<evidence type="ECO:0000256" key="16">
    <source>
        <dbReference type="ARBA" id="ARBA00049209"/>
    </source>
</evidence>
<keyword evidence="7 17" id="KW-0067">ATP-binding</keyword>
<dbReference type="NCBIfam" id="TIGR00197">
    <property type="entry name" value="yjeF_nterm"/>
    <property type="match status" value="1"/>
</dbReference>
<comment type="catalytic activity">
    <reaction evidence="2 18 19">
        <text>(6R)-NADPHX = (6S)-NADPHX</text>
        <dbReference type="Rhea" id="RHEA:32227"/>
        <dbReference type="ChEBI" id="CHEBI:64076"/>
        <dbReference type="ChEBI" id="CHEBI:64077"/>
        <dbReference type="EC" id="5.1.99.6"/>
    </reaction>
</comment>
<feature type="binding site" evidence="18">
    <location>
        <position position="164"/>
    </location>
    <ligand>
        <name>(6S)-NADPHX</name>
        <dbReference type="ChEBI" id="CHEBI:64076"/>
    </ligand>
</feature>
<comment type="function">
    <text evidence="17">Catalyzes the dehydration of the S-form of NAD(P)HX at the expense of ADP, which is converted to AMP. Together with NAD(P)HX epimerase, which catalyzes the epimerization of the S- and R-forms, the enzyme allows the repair of both epimers of NAD(P)HX, a damaged form of NAD(P)H that is a result of enzymatic or heat-dependent hydration.</text>
</comment>
<dbReference type="HAMAP" id="MF_01966">
    <property type="entry name" value="NADHX_epimerase"/>
    <property type="match status" value="1"/>
</dbReference>
<comment type="similarity">
    <text evidence="17">Belongs to the NnrD/CARKD family.</text>
</comment>
<evidence type="ECO:0000256" key="9">
    <source>
        <dbReference type="ARBA" id="ARBA00022958"/>
    </source>
</evidence>
<dbReference type="GO" id="GO:0046496">
    <property type="term" value="P:nicotinamide nucleotide metabolic process"/>
    <property type="evidence" value="ECO:0007669"/>
    <property type="project" value="UniProtKB-UniRule"/>
</dbReference>
<feature type="domain" description="YjeF C-terminal" evidence="20">
    <location>
        <begin position="234"/>
        <end position="500"/>
    </location>
</feature>
<dbReference type="PANTHER" id="PTHR12592:SF0">
    <property type="entry name" value="ATP-DEPENDENT (S)-NAD(P)H-HYDRATE DEHYDRATASE"/>
    <property type="match status" value="1"/>
</dbReference>
<dbReference type="RefSeq" id="WP_289501826.1">
    <property type="nucleotide sequence ID" value="NZ_CP116805.1"/>
</dbReference>
<evidence type="ECO:0000256" key="18">
    <source>
        <dbReference type="HAMAP-Rule" id="MF_01966"/>
    </source>
</evidence>
<dbReference type="Pfam" id="PF03853">
    <property type="entry name" value="YjeF_N"/>
    <property type="match status" value="1"/>
</dbReference>
<feature type="binding site" evidence="17">
    <location>
        <position position="448"/>
    </location>
    <ligand>
        <name>(6S)-NADPHX</name>
        <dbReference type="ChEBI" id="CHEBI:64076"/>
    </ligand>
</feature>
<dbReference type="Pfam" id="PF01256">
    <property type="entry name" value="Carb_kinase"/>
    <property type="match status" value="1"/>
</dbReference>
<evidence type="ECO:0000256" key="14">
    <source>
        <dbReference type="ARBA" id="ARBA00025153"/>
    </source>
</evidence>
<evidence type="ECO:0000259" key="20">
    <source>
        <dbReference type="PROSITE" id="PS51383"/>
    </source>
</evidence>
<dbReference type="GO" id="GO:0052855">
    <property type="term" value="F:ADP-dependent NAD(P)H-hydrate dehydratase activity"/>
    <property type="evidence" value="ECO:0007669"/>
    <property type="project" value="UniProtKB-UniRule"/>
</dbReference>
<evidence type="ECO:0000256" key="3">
    <source>
        <dbReference type="ARBA" id="ARBA00006001"/>
    </source>
</evidence>
<evidence type="ECO:0000313" key="23">
    <source>
        <dbReference type="Proteomes" id="UP001217500"/>
    </source>
</evidence>
<evidence type="ECO:0000256" key="13">
    <source>
        <dbReference type="ARBA" id="ARBA00023268"/>
    </source>
</evidence>
<comment type="similarity">
    <text evidence="3 19">In the N-terminal section; belongs to the NnrE/AIBP family.</text>
</comment>
<keyword evidence="5 18" id="KW-0479">Metal-binding</keyword>
<evidence type="ECO:0000256" key="8">
    <source>
        <dbReference type="ARBA" id="ARBA00022857"/>
    </source>
</evidence>
<dbReference type="NCBIfam" id="TIGR00196">
    <property type="entry name" value="yjeF_cterm"/>
    <property type="match status" value="1"/>
</dbReference>
<dbReference type="PANTHER" id="PTHR12592">
    <property type="entry name" value="ATP-DEPENDENT (S)-NAD(P)H-HYDRATE DEHYDRATASE FAMILY MEMBER"/>
    <property type="match status" value="1"/>
</dbReference>
<feature type="binding site" evidence="18">
    <location>
        <position position="131"/>
    </location>
    <ligand>
        <name>K(+)</name>
        <dbReference type="ChEBI" id="CHEBI:29103"/>
    </ligand>
</feature>
<dbReference type="AlphaFoldDB" id="A0AAF0BJ20"/>
<dbReference type="KEGG" id="gso:PH603_08455"/>
<dbReference type="PROSITE" id="PS51383">
    <property type="entry name" value="YJEF_C_3"/>
    <property type="match status" value="1"/>
</dbReference>
<feature type="domain" description="YjeF N-terminal" evidence="21">
    <location>
        <begin position="20"/>
        <end position="224"/>
    </location>
</feature>
<comment type="cofactor">
    <cofactor evidence="18 19">
        <name>K(+)</name>
        <dbReference type="ChEBI" id="CHEBI:29103"/>
    </cofactor>
    <text evidence="18 19">Binds 1 potassium ion per subunit.</text>
</comment>
<dbReference type="InterPro" id="IPR029056">
    <property type="entry name" value="Ribokinase-like"/>
</dbReference>
<dbReference type="InterPro" id="IPR004443">
    <property type="entry name" value="YjeF_N_dom"/>
</dbReference>
<feature type="binding site" evidence="17">
    <location>
        <position position="447"/>
    </location>
    <ligand>
        <name>AMP</name>
        <dbReference type="ChEBI" id="CHEBI:456215"/>
    </ligand>
</feature>
<dbReference type="HAMAP" id="MF_01965">
    <property type="entry name" value="NADHX_dehydratase"/>
    <property type="match status" value="1"/>
</dbReference>
<evidence type="ECO:0000256" key="10">
    <source>
        <dbReference type="ARBA" id="ARBA00023027"/>
    </source>
</evidence>
<keyword evidence="6 17" id="KW-0547">Nucleotide-binding</keyword>
<evidence type="ECO:0000256" key="6">
    <source>
        <dbReference type="ARBA" id="ARBA00022741"/>
    </source>
</evidence>
<dbReference type="SUPFAM" id="SSF64153">
    <property type="entry name" value="YjeF N-terminal domain-like"/>
    <property type="match status" value="1"/>
</dbReference>
<dbReference type="InterPro" id="IPR036652">
    <property type="entry name" value="YjeF_N_dom_sf"/>
</dbReference>
<keyword evidence="12 17" id="KW-0456">Lyase</keyword>
<evidence type="ECO:0000256" key="11">
    <source>
        <dbReference type="ARBA" id="ARBA00023235"/>
    </source>
</evidence>
<dbReference type="Gene3D" id="3.40.50.10260">
    <property type="entry name" value="YjeF N-terminal domain"/>
    <property type="match status" value="1"/>
</dbReference>
<proteinExistence type="inferred from homology"/>
<comment type="similarity">
    <text evidence="18">Belongs to the NnrE/AIBP family.</text>
</comment>
<keyword evidence="11 18" id="KW-0413">Isomerase</keyword>
<dbReference type="PROSITE" id="PS01050">
    <property type="entry name" value="YJEF_C_2"/>
    <property type="match status" value="1"/>
</dbReference>
<evidence type="ECO:0000256" key="5">
    <source>
        <dbReference type="ARBA" id="ARBA00022723"/>
    </source>
</evidence>
<comment type="similarity">
    <text evidence="4 19">In the C-terminal section; belongs to the NnrD/CARKD family.</text>
</comment>
<dbReference type="CDD" id="cd01171">
    <property type="entry name" value="YXKO-related"/>
    <property type="match status" value="1"/>
</dbReference>
<dbReference type="GO" id="GO:0052856">
    <property type="term" value="F:NAD(P)HX epimerase activity"/>
    <property type="evidence" value="ECO:0007669"/>
    <property type="project" value="UniProtKB-UniRule"/>
</dbReference>
<evidence type="ECO:0000313" key="22">
    <source>
        <dbReference type="EMBL" id="WCL52574.1"/>
    </source>
</evidence>
<feature type="binding site" evidence="17">
    <location>
        <begin position="418"/>
        <end position="422"/>
    </location>
    <ligand>
        <name>AMP</name>
        <dbReference type="ChEBI" id="CHEBI:456215"/>
    </ligand>
</feature>
<comment type="function">
    <text evidence="14 19">Bifunctional enzyme that catalyzes the epimerization of the S- and R-forms of NAD(P)HX and the dehydration of the S-form of NAD(P)HX at the expense of ADP, which is converted to AMP. This allows the repair of both epimers of NAD(P)HX, a damaged form of NAD(P)H that is a result of enzymatic or heat-dependent hydration.</text>
</comment>
<evidence type="ECO:0000256" key="12">
    <source>
        <dbReference type="ARBA" id="ARBA00023239"/>
    </source>
</evidence>
<feature type="binding site" evidence="18">
    <location>
        <begin position="135"/>
        <end position="141"/>
    </location>
    <ligand>
        <name>(6S)-NADPHX</name>
        <dbReference type="ChEBI" id="CHEBI:64076"/>
    </ligand>
</feature>
<evidence type="ECO:0000256" key="7">
    <source>
        <dbReference type="ARBA" id="ARBA00022840"/>
    </source>
</evidence>
<dbReference type="GO" id="GO:0046872">
    <property type="term" value="F:metal ion binding"/>
    <property type="evidence" value="ECO:0007669"/>
    <property type="project" value="UniProtKB-UniRule"/>
</dbReference>
<dbReference type="Gene3D" id="3.40.1190.20">
    <property type="match status" value="1"/>
</dbReference>
<evidence type="ECO:0000256" key="19">
    <source>
        <dbReference type="PIRNR" id="PIRNR017184"/>
    </source>
</evidence>
<feature type="binding site" evidence="18">
    <location>
        <position position="167"/>
    </location>
    <ligand>
        <name>K(+)</name>
        <dbReference type="ChEBI" id="CHEBI:29103"/>
    </ligand>
</feature>
<gene>
    <name evidence="17" type="primary">nnrD</name>
    <name evidence="18" type="synonym">nnrE</name>
    <name evidence="22" type="ORF">PH603_08455</name>
</gene>
<keyword evidence="23" id="KW-1185">Reference proteome</keyword>
<dbReference type="PIRSF" id="PIRSF017184">
    <property type="entry name" value="Nnr"/>
    <property type="match status" value="1"/>
</dbReference>
<protein>
    <recommendedName>
        <fullName evidence="19">Bifunctional NAD(P)H-hydrate repair enzyme</fullName>
    </recommendedName>
    <alternativeName>
        <fullName evidence="19">Nicotinamide nucleotide repair protein</fullName>
    </alternativeName>
    <domain>
        <recommendedName>
            <fullName evidence="19">ADP-dependent (S)-NAD(P)H-hydrate dehydratase</fullName>
            <ecNumber evidence="19">4.2.1.136</ecNumber>
        </recommendedName>
        <alternativeName>
            <fullName evidence="19">ADP-dependent NAD(P)HX dehydratase</fullName>
        </alternativeName>
    </domain>
    <domain>
        <recommendedName>
            <fullName evidence="19">NAD(P)H-hydrate epimerase</fullName>
            <ecNumber evidence="19">5.1.99.6</ecNumber>
        </recommendedName>
    </domain>
</protein>
<dbReference type="GO" id="GO:0110051">
    <property type="term" value="P:metabolite repair"/>
    <property type="evidence" value="ECO:0007669"/>
    <property type="project" value="TreeGrafter"/>
</dbReference>
<organism evidence="22 23">
    <name type="scientific">Gimibacter soli</name>
    <dbReference type="NCBI Taxonomy" id="3024400"/>
    <lineage>
        <taxon>Bacteria</taxon>
        <taxon>Pseudomonadati</taxon>
        <taxon>Pseudomonadota</taxon>
        <taxon>Alphaproteobacteria</taxon>
        <taxon>Kordiimonadales</taxon>
        <taxon>Temperatibacteraceae</taxon>
        <taxon>Gimibacter</taxon>
    </lineage>
</organism>
<comment type="function">
    <text evidence="18">Catalyzes the epimerization of the S- and R-forms of NAD(P)HX, a damaged form of NAD(P)H that is a result of enzymatic or heat-dependent hydration. This is a prerequisite for the S-specific NAD(P)H-hydrate dehydratase to allow the repair of both epimers of NAD(P)HX.</text>
</comment>
<dbReference type="GO" id="GO:0005524">
    <property type="term" value="F:ATP binding"/>
    <property type="evidence" value="ECO:0007669"/>
    <property type="project" value="UniProtKB-UniRule"/>
</dbReference>
<keyword evidence="13" id="KW-0511">Multifunctional enzyme</keyword>
<dbReference type="Proteomes" id="UP001217500">
    <property type="component" value="Chromosome"/>
</dbReference>
<dbReference type="InterPro" id="IPR000631">
    <property type="entry name" value="CARKD"/>
</dbReference>
<comment type="cofactor">
    <cofactor evidence="17">
        <name>Mg(2+)</name>
        <dbReference type="ChEBI" id="CHEBI:18420"/>
    </cofactor>
</comment>
<dbReference type="EC" id="4.2.1.136" evidence="19"/>
<accession>A0AAF0BJ20</accession>
<feature type="binding site" evidence="18">
    <location>
        <begin position="70"/>
        <end position="74"/>
    </location>
    <ligand>
        <name>(6S)-NADPHX</name>
        <dbReference type="ChEBI" id="CHEBI:64076"/>
    </ligand>
</feature>
<feature type="binding site" evidence="17">
    <location>
        <position position="269"/>
    </location>
    <ligand>
        <name>(6S)-NADPHX</name>
        <dbReference type="ChEBI" id="CHEBI:64076"/>
    </ligand>
</feature>
<dbReference type="InterPro" id="IPR030677">
    <property type="entry name" value="Nnr"/>
</dbReference>
<keyword evidence="10 17" id="KW-0520">NAD</keyword>
<feature type="binding site" evidence="17">
    <location>
        <position position="383"/>
    </location>
    <ligand>
        <name>(6S)-NADPHX</name>
        <dbReference type="ChEBI" id="CHEBI:64076"/>
    </ligand>
</feature>
<keyword evidence="9 18" id="KW-0630">Potassium</keyword>
<keyword evidence="8 17" id="KW-0521">NADP</keyword>